<dbReference type="InterPro" id="IPR027417">
    <property type="entry name" value="P-loop_NTPase"/>
</dbReference>
<dbReference type="Gene3D" id="3.40.50.300">
    <property type="entry name" value="P-loop containing nucleotide triphosphate hydrolases"/>
    <property type="match status" value="1"/>
</dbReference>
<dbReference type="RefSeq" id="WP_238274281.1">
    <property type="nucleotide sequence ID" value="NZ_BPQR01000013.1"/>
</dbReference>
<evidence type="ECO:0000256" key="3">
    <source>
        <dbReference type="ARBA" id="ARBA00022475"/>
    </source>
</evidence>
<dbReference type="SUPFAM" id="SSF50331">
    <property type="entry name" value="MOP-like"/>
    <property type="match status" value="1"/>
</dbReference>
<dbReference type="InterPro" id="IPR003439">
    <property type="entry name" value="ABC_transporter-like_ATP-bd"/>
</dbReference>
<evidence type="ECO:0000256" key="7">
    <source>
        <dbReference type="ARBA" id="ARBA00023004"/>
    </source>
</evidence>
<evidence type="ECO:0000256" key="9">
    <source>
        <dbReference type="ARBA" id="ARBA00023136"/>
    </source>
</evidence>
<evidence type="ECO:0000256" key="1">
    <source>
        <dbReference type="ARBA" id="ARBA00005417"/>
    </source>
</evidence>
<sequence>MPDADRHRAPTPPARLSLRGIGRRFGGVTALADVSFDVTPGEVVGLLGDSGCGKSTLLRIVAGLERPDAGAMHLDGRPLPPDLPPERRGIGMMFQDYALFPHLTLAENVRFGLAGRPRREAEAIVSARLADVGLGHRAGSYPGTLSGGEAQRAALARALAPGPRVLLLDEPFSNLDRRGRERVRAETLALLRAADTTALLVTHDPEEALAVCDRVVLLRDGRVEQVGTGEALYRRPATRFVARFLGELIECAGRCQGGAVETPFGRVPTDLPNGSPAVACFRPEAIRFHDAGAARGRVLRRAFLGARAMLLVTVDGLAEPVCLSCPAGEGPEAGDAVRLDWDGAQAFVFLREAD</sequence>
<dbReference type="PANTHER" id="PTHR42781:SF4">
    <property type="entry name" value="SPERMIDINE_PUTRESCINE IMPORT ATP-BINDING PROTEIN POTA"/>
    <property type="match status" value="1"/>
</dbReference>
<dbReference type="InterPro" id="IPR003593">
    <property type="entry name" value="AAA+_ATPase"/>
</dbReference>
<dbReference type="SUPFAM" id="SSF52540">
    <property type="entry name" value="P-loop containing nucleoside triphosphate hydrolases"/>
    <property type="match status" value="1"/>
</dbReference>
<dbReference type="CDD" id="cd03259">
    <property type="entry name" value="ABC_Carb_Solutes_like"/>
    <property type="match status" value="1"/>
</dbReference>
<dbReference type="InterPro" id="IPR050093">
    <property type="entry name" value="ABC_SmlMolc_Importer"/>
</dbReference>
<dbReference type="Pfam" id="PF00005">
    <property type="entry name" value="ABC_tran"/>
    <property type="match status" value="1"/>
</dbReference>
<dbReference type="PANTHER" id="PTHR42781">
    <property type="entry name" value="SPERMIDINE/PUTRESCINE IMPORT ATP-BINDING PROTEIN POTA"/>
    <property type="match status" value="1"/>
</dbReference>
<evidence type="ECO:0000256" key="5">
    <source>
        <dbReference type="ARBA" id="ARBA00022741"/>
    </source>
</evidence>
<comment type="similarity">
    <text evidence="1">Belongs to the ABC transporter superfamily.</text>
</comment>
<comment type="caution">
    <text evidence="11">The sequence shown here is derived from an EMBL/GenBank/DDBJ whole genome shotgun (WGS) entry which is preliminary data.</text>
</comment>
<dbReference type="PROSITE" id="PS00211">
    <property type="entry name" value="ABC_TRANSPORTER_1"/>
    <property type="match status" value="1"/>
</dbReference>
<dbReference type="Proteomes" id="UP001055102">
    <property type="component" value="Unassembled WGS sequence"/>
</dbReference>
<keyword evidence="6 11" id="KW-0067">ATP-binding</keyword>
<keyword evidence="4" id="KW-0410">Iron transport</keyword>
<dbReference type="Pfam" id="PF08402">
    <property type="entry name" value="TOBE_2"/>
    <property type="match status" value="1"/>
</dbReference>
<accession>A0ABQ4SQZ2</accession>
<dbReference type="GO" id="GO:0005524">
    <property type="term" value="F:ATP binding"/>
    <property type="evidence" value="ECO:0007669"/>
    <property type="project" value="UniProtKB-KW"/>
</dbReference>
<evidence type="ECO:0000313" key="12">
    <source>
        <dbReference type="Proteomes" id="UP001055102"/>
    </source>
</evidence>
<dbReference type="InterPro" id="IPR017871">
    <property type="entry name" value="ABC_transporter-like_CS"/>
</dbReference>
<keyword evidence="12" id="KW-1185">Reference proteome</keyword>
<gene>
    <name evidence="11" type="primary">btuD_1</name>
    <name evidence="11" type="ORF">AOPFMNJM_0898</name>
</gene>
<proteinExistence type="inferred from homology"/>
<dbReference type="PROSITE" id="PS50893">
    <property type="entry name" value="ABC_TRANSPORTER_2"/>
    <property type="match status" value="1"/>
</dbReference>
<dbReference type="InterPro" id="IPR013611">
    <property type="entry name" value="Transp-assoc_OB_typ2"/>
</dbReference>
<keyword evidence="7" id="KW-0408">Iron</keyword>
<keyword evidence="3" id="KW-1003">Cell membrane</keyword>
<evidence type="ECO:0000256" key="8">
    <source>
        <dbReference type="ARBA" id="ARBA00023065"/>
    </source>
</evidence>
<reference evidence="11" key="1">
    <citation type="journal article" date="2021" name="Front. Microbiol.">
        <title>Comprehensive Comparative Genomics and Phenotyping of Methylobacterium Species.</title>
        <authorList>
            <person name="Alessa O."/>
            <person name="Ogura Y."/>
            <person name="Fujitani Y."/>
            <person name="Takami H."/>
            <person name="Hayashi T."/>
            <person name="Sahin N."/>
            <person name="Tani A."/>
        </authorList>
    </citation>
    <scope>NUCLEOTIDE SEQUENCE</scope>
    <source>
        <strain evidence="11">LMG 23639</strain>
    </source>
</reference>
<organism evidence="11 12">
    <name type="scientific">Methylobacterium jeotgali</name>
    <dbReference type="NCBI Taxonomy" id="381630"/>
    <lineage>
        <taxon>Bacteria</taxon>
        <taxon>Pseudomonadati</taxon>
        <taxon>Pseudomonadota</taxon>
        <taxon>Alphaproteobacteria</taxon>
        <taxon>Hyphomicrobiales</taxon>
        <taxon>Methylobacteriaceae</taxon>
        <taxon>Methylobacterium</taxon>
    </lineage>
</organism>
<dbReference type="InterPro" id="IPR015853">
    <property type="entry name" value="ABC_transpr_FbpC"/>
</dbReference>
<protein>
    <submittedName>
        <fullName evidence="11">Vitamin B12 import ATP-binding protein BtuD</fullName>
    </submittedName>
</protein>
<evidence type="ECO:0000313" key="11">
    <source>
        <dbReference type="EMBL" id="GJE05595.1"/>
    </source>
</evidence>
<keyword evidence="5" id="KW-0547">Nucleotide-binding</keyword>
<dbReference type="SMART" id="SM00382">
    <property type="entry name" value="AAA"/>
    <property type="match status" value="1"/>
</dbReference>
<evidence type="ECO:0000256" key="4">
    <source>
        <dbReference type="ARBA" id="ARBA00022496"/>
    </source>
</evidence>
<keyword evidence="8" id="KW-0406">Ion transport</keyword>
<feature type="domain" description="ABC transporter" evidence="10">
    <location>
        <begin position="16"/>
        <end position="245"/>
    </location>
</feature>
<name>A0ABQ4SQZ2_9HYPH</name>
<dbReference type="InterPro" id="IPR008995">
    <property type="entry name" value="Mo/tungstate-bd_C_term_dom"/>
</dbReference>
<keyword evidence="9" id="KW-0472">Membrane</keyword>
<evidence type="ECO:0000256" key="2">
    <source>
        <dbReference type="ARBA" id="ARBA00022448"/>
    </source>
</evidence>
<reference evidence="11" key="2">
    <citation type="submission" date="2021-08" db="EMBL/GenBank/DDBJ databases">
        <authorList>
            <person name="Tani A."/>
            <person name="Ola A."/>
            <person name="Ogura Y."/>
            <person name="Katsura K."/>
            <person name="Hayashi T."/>
        </authorList>
    </citation>
    <scope>NUCLEOTIDE SEQUENCE</scope>
    <source>
        <strain evidence="11">LMG 23639</strain>
    </source>
</reference>
<keyword evidence="2" id="KW-0813">Transport</keyword>
<dbReference type="EMBL" id="BPQR01000013">
    <property type="protein sequence ID" value="GJE05595.1"/>
    <property type="molecule type" value="Genomic_DNA"/>
</dbReference>
<evidence type="ECO:0000256" key="6">
    <source>
        <dbReference type="ARBA" id="ARBA00022840"/>
    </source>
</evidence>
<evidence type="ECO:0000259" key="10">
    <source>
        <dbReference type="PROSITE" id="PS50893"/>
    </source>
</evidence>